<dbReference type="EMBL" id="QCZH01000006">
    <property type="protein sequence ID" value="PWA09559.1"/>
    <property type="molecule type" value="Genomic_DNA"/>
</dbReference>
<accession>A0A2U1JX75</accession>
<feature type="domain" description="TTHB210-like" evidence="1">
    <location>
        <begin position="75"/>
        <end position="125"/>
    </location>
</feature>
<dbReference type="CDD" id="cd11669">
    <property type="entry name" value="TTHB210-like"/>
    <property type="match status" value="1"/>
</dbReference>
<keyword evidence="3" id="KW-1185">Reference proteome</keyword>
<dbReference type="RefSeq" id="WP_116762232.1">
    <property type="nucleotide sequence ID" value="NZ_QCZH01000006.1"/>
</dbReference>
<dbReference type="Proteomes" id="UP000245618">
    <property type="component" value="Unassembled WGS sequence"/>
</dbReference>
<dbReference type="OrthoDB" id="2867208at2"/>
<proteinExistence type="predicted"/>
<name>A0A2U1JX75_9FLAO</name>
<dbReference type="InterPro" id="IPR033786">
    <property type="entry name" value="TTHB210-like"/>
</dbReference>
<sequence length="288" mass="32108">MENLFRVPQKIIVLGLLFFFFSCSQDEMIDNDSLKTSSESLSNSEITSRKDHIVFKGPEVEIGNGIVRSWFKVGKDEMPLEIGIVMTPGALTGLPDTGGSGATIVLPLHLKATQLTPFKHIGLNWNPHGHPPPGIFDAQHFDIHFYMISNEERLAIPNYSPTTHPLFNNLPSTDYRPLGYISPNGPGEGQMGKHWVPVSIFQPGFFFTKIMIYGSFNGKFIFVEPMVTLDYLLSNPDSRGNPYSQPQYFEKAGYYPTEYNVYYDSKTGNTNITLSKFAPGGPPTQASL</sequence>
<comment type="caution">
    <text evidence="2">The sequence shown here is derived from an EMBL/GenBank/DDBJ whole genome shotgun (WGS) entry which is preliminary data.</text>
</comment>
<dbReference type="PROSITE" id="PS51257">
    <property type="entry name" value="PROKAR_LIPOPROTEIN"/>
    <property type="match status" value="1"/>
</dbReference>
<dbReference type="Pfam" id="PF18197">
    <property type="entry name" value="TTHB210-like"/>
    <property type="match status" value="1"/>
</dbReference>
<evidence type="ECO:0000259" key="1">
    <source>
        <dbReference type="Pfam" id="PF18197"/>
    </source>
</evidence>
<reference evidence="2 3" key="1">
    <citation type="submission" date="2018-04" db="EMBL/GenBank/DDBJ databases">
        <title>Flavobacterium sp. nov., isolated from glacier ice.</title>
        <authorList>
            <person name="Liu Q."/>
            <person name="Xin Y.-H."/>
        </authorList>
    </citation>
    <scope>NUCLEOTIDE SEQUENCE [LARGE SCALE GENOMIC DNA]</scope>
    <source>
        <strain evidence="2 3">LB2P30</strain>
    </source>
</reference>
<protein>
    <recommendedName>
        <fullName evidence="1">TTHB210-like domain-containing protein</fullName>
    </recommendedName>
</protein>
<evidence type="ECO:0000313" key="2">
    <source>
        <dbReference type="EMBL" id="PWA09559.1"/>
    </source>
</evidence>
<evidence type="ECO:0000313" key="3">
    <source>
        <dbReference type="Proteomes" id="UP000245618"/>
    </source>
</evidence>
<dbReference type="AlphaFoldDB" id="A0A2U1JX75"/>
<organism evidence="2 3">
    <name type="scientific">Flavobacterium laiguense</name>
    <dbReference type="NCBI Taxonomy" id="2169409"/>
    <lineage>
        <taxon>Bacteria</taxon>
        <taxon>Pseudomonadati</taxon>
        <taxon>Bacteroidota</taxon>
        <taxon>Flavobacteriia</taxon>
        <taxon>Flavobacteriales</taxon>
        <taxon>Flavobacteriaceae</taxon>
        <taxon>Flavobacterium</taxon>
    </lineage>
</organism>
<gene>
    <name evidence="2" type="ORF">DB891_07715</name>
</gene>
<dbReference type="InterPro" id="IPR040832">
    <property type="entry name" value="TTHB210-like_dom"/>
</dbReference>